<dbReference type="InterPro" id="IPR027795">
    <property type="entry name" value="CASTOR_ACT_dom"/>
</dbReference>
<dbReference type="eggNOG" id="COG3603">
    <property type="taxonomic scope" value="Bacteria"/>
</dbReference>
<proteinExistence type="predicted"/>
<feature type="domain" description="CASTOR ACT" evidence="1">
    <location>
        <begin position="53"/>
        <end position="114"/>
    </location>
</feature>
<dbReference type="Gene3D" id="3.30.2130.10">
    <property type="entry name" value="VC0802-like"/>
    <property type="match status" value="1"/>
</dbReference>
<organism evidence="2 3">
    <name type="scientific">Paucilactobacillus suebicus DSM 5007 = KCTC 3549</name>
    <dbReference type="NCBI Taxonomy" id="1423807"/>
    <lineage>
        <taxon>Bacteria</taxon>
        <taxon>Bacillati</taxon>
        <taxon>Bacillota</taxon>
        <taxon>Bacilli</taxon>
        <taxon>Lactobacillales</taxon>
        <taxon>Lactobacillaceae</taxon>
        <taxon>Paucilactobacillus</taxon>
    </lineage>
</organism>
<dbReference type="STRING" id="1423807.FD16_GL002513"/>
<evidence type="ECO:0000313" key="3">
    <source>
        <dbReference type="Proteomes" id="UP000051820"/>
    </source>
</evidence>
<dbReference type="SUPFAM" id="SSF55021">
    <property type="entry name" value="ACT-like"/>
    <property type="match status" value="2"/>
</dbReference>
<sequence length="121" mass="13094">MKLVQLTAPLSVYQVENLNSINLNAKPVFIGVTEDENSVVGPTKNVPDVTISREDGWSGFKIEGVLDFSLVGILAKIASLLADKDISIFAVSTYNTDYVLLKNDKMGAATKILKTSGYVIE</sequence>
<dbReference type="AlphaFoldDB" id="A0A0R1W3C1"/>
<name>A0A0R1W3C1_9LACO</name>
<accession>A0A0R1W3C1</accession>
<reference evidence="2 3" key="1">
    <citation type="journal article" date="2015" name="Genome Announc.">
        <title>Expanding the biotechnology potential of lactobacilli through comparative genomics of 213 strains and associated genera.</title>
        <authorList>
            <person name="Sun Z."/>
            <person name="Harris H.M."/>
            <person name="McCann A."/>
            <person name="Guo C."/>
            <person name="Argimon S."/>
            <person name="Zhang W."/>
            <person name="Yang X."/>
            <person name="Jeffery I.B."/>
            <person name="Cooney J.C."/>
            <person name="Kagawa T.F."/>
            <person name="Liu W."/>
            <person name="Song Y."/>
            <person name="Salvetti E."/>
            <person name="Wrobel A."/>
            <person name="Rasinkangas P."/>
            <person name="Parkhill J."/>
            <person name="Rea M.C."/>
            <person name="O'Sullivan O."/>
            <person name="Ritari J."/>
            <person name="Douillard F.P."/>
            <person name="Paul Ross R."/>
            <person name="Yang R."/>
            <person name="Briner A.E."/>
            <person name="Felis G.E."/>
            <person name="de Vos W.M."/>
            <person name="Barrangou R."/>
            <person name="Klaenhammer T.R."/>
            <person name="Caufield P.W."/>
            <person name="Cui Y."/>
            <person name="Zhang H."/>
            <person name="O'Toole P.W."/>
        </authorList>
    </citation>
    <scope>NUCLEOTIDE SEQUENCE [LARGE SCALE GENOMIC DNA]</scope>
    <source>
        <strain evidence="2 3">DSM 5007</strain>
    </source>
</reference>
<dbReference type="Pfam" id="PF13840">
    <property type="entry name" value="ACT_7"/>
    <property type="match status" value="1"/>
</dbReference>
<protein>
    <recommendedName>
        <fullName evidence="1">CASTOR ACT domain-containing protein</fullName>
    </recommendedName>
</protein>
<dbReference type="Proteomes" id="UP000051820">
    <property type="component" value="Unassembled WGS sequence"/>
</dbReference>
<comment type="caution">
    <text evidence="2">The sequence shown here is derived from an EMBL/GenBank/DDBJ whole genome shotgun (WGS) entry which is preliminary data.</text>
</comment>
<dbReference type="InterPro" id="IPR045865">
    <property type="entry name" value="ACT-like_dom_sf"/>
</dbReference>
<keyword evidence="3" id="KW-1185">Reference proteome</keyword>
<evidence type="ECO:0000259" key="1">
    <source>
        <dbReference type="Pfam" id="PF13840"/>
    </source>
</evidence>
<dbReference type="OrthoDB" id="5615858at2"/>
<dbReference type="PATRIC" id="fig|1423807.3.peg.2598"/>
<evidence type="ECO:0000313" key="2">
    <source>
        <dbReference type="EMBL" id="KRM12328.1"/>
    </source>
</evidence>
<dbReference type="EMBL" id="AZGF01000009">
    <property type="protein sequence ID" value="KRM12328.1"/>
    <property type="molecule type" value="Genomic_DNA"/>
</dbReference>
<gene>
    <name evidence="2" type="ORF">FD16_GL002513</name>
</gene>
<dbReference type="RefSeq" id="WP_010621845.1">
    <property type="nucleotide sequence ID" value="NZ_AZGF01000009.1"/>
</dbReference>